<feature type="non-terminal residue" evidence="1">
    <location>
        <position position="224"/>
    </location>
</feature>
<name>X0ZYF7_9ZZZZ</name>
<comment type="caution">
    <text evidence="1">The sequence shown here is derived from an EMBL/GenBank/DDBJ whole genome shotgun (WGS) entry which is preliminary data.</text>
</comment>
<proteinExistence type="predicted"/>
<evidence type="ECO:0008006" key="2">
    <source>
        <dbReference type="Google" id="ProtNLM"/>
    </source>
</evidence>
<protein>
    <recommendedName>
        <fullName evidence="2">DUF3880 domain-containing protein</fullName>
    </recommendedName>
</protein>
<dbReference type="AlphaFoldDB" id="X0ZYF7"/>
<feature type="non-terminal residue" evidence="1">
    <location>
        <position position="1"/>
    </location>
</feature>
<accession>X0ZYF7</accession>
<evidence type="ECO:0000313" key="1">
    <source>
        <dbReference type="EMBL" id="GAG53061.1"/>
    </source>
</evidence>
<dbReference type="EMBL" id="BARS01053700">
    <property type="protein sequence ID" value="GAG53061.1"/>
    <property type="molecule type" value="Genomic_DNA"/>
</dbReference>
<gene>
    <name evidence="1" type="ORF">S01H1_79625</name>
</gene>
<organism evidence="1">
    <name type="scientific">marine sediment metagenome</name>
    <dbReference type="NCBI Taxonomy" id="412755"/>
    <lineage>
        <taxon>unclassified sequences</taxon>
        <taxon>metagenomes</taxon>
        <taxon>ecological metagenomes</taxon>
    </lineage>
</organism>
<sequence length="224" mass="26024">SITRHKIGYCQDVPDIISYSCGVDPDDRLKMPFIPEDFSGWRKKLQKDILTAVEKAHSKKKIDLCFAYGTIRNFERQTLLKLRQMSIPVALWYLDEKHGFLKNQEPLIGAYDLHLSNSIEPMRWYIAKGQACYYFPQAIDPKIYFPKERTRDIDVSFVGAAYGWRLEFIDKLKKNGIPIECFGPGWDNGPVEDIREIFWRSKINLGIGFTGMSKKLTCIKARDF</sequence>
<reference evidence="1" key="1">
    <citation type="journal article" date="2014" name="Front. Microbiol.">
        <title>High frequency of phylogenetically diverse reductive dehalogenase-homologous genes in deep subseafloor sedimentary metagenomes.</title>
        <authorList>
            <person name="Kawai M."/>
            <person name="Futagami T."/>
            <person name="Toyoda A."/>
            <person name="Takaki Y."/>
            <person name="Nishi S."/>
            <person name="Hori S."/>
            <person name="Arai W."/>
            <person name="Tsubouchi T."/>
            <person name="Morono Y."/>
            <person name="Uchiyama I."/>
            <person name="Ito T."/>
            <person name="Fujiyama A."/>
            <person name="Inagaki F."/>
            <person name="Takami H."/>
        </authorList>
    </citation>
    <scope>NUCLEOTIDE SEQUENCE</scope>
    <source>
        <strain evidence="1">Expedition CK06-06</strain>
    </source>
</reference>